<sequence length="127" mass="14252">MSSPGFKLRPYGTAVSVSCHCTGWVAKIVVNVIDNGSLLWRLFIKSHVLGSGTTIKMGNGIRICKRNPDICSVFRAELIAIKDAMKFCFTKSVKTGIWIWSDSRSSIQHLSEWWKRGDRTTTSMVQL</sequence>
<reference evidence="1" key="1">
    <citation type="submission" date="2020-08" db="EMBL/GenBank/DDBJ databases">
        <title>Multicomponent nature underlies the extraordinary mechanical properties of spider dragline silk.</title>
        <authorList>
            <person name="Kono N."/>
            <person name="Nakamura H."/>
            <person name="Mori M."/>
            <person name="Yoshida Y."/>
            <person name="Ohtoshi R."/>
            <person name="Malay A.D."/>
            <person name="Moran D.A.P."/>
            <person name="Tomita M."/>
            <person name="Numata K."/>
            <person name="Arakawa K."/>
        </authorList>
    </citation>
    <scope>NUCLEOTIDE SEQUENCE</scope>
</reference>
<dbReference type="GO" id="GO:0003676">
    <property type="term" value="F:nucleic acid binding"/>
    <property type="evidence" value="ECO:0007669"/>
    <property type="project" value="InterPro"/>
</dbReference>
<dbReference type="SUPFAM" id="SSF53098">
    <property type="entry name" value="Ribonuclease H-like"/>
    <property type="match status" value="1"/>
</dbReference>
<comment type="caution">
    <text evidence="1">The sequence shown here is derived from an EMBL/GenBank/DDBJ whole genome shotgun (WGS) entry which is preliminary data.</text>
</comment>
<dbReference type="EMBL" id="BMAU01021084">
    <property type="protein sequence ID" value="GFX89869.1"/>
    <property type="molecule type" value="Genomic_DNA"/>
</dbReference>
<gene>
    <name evidence="1" type="primary">NCL1_19113</name>
    <name evidence="1" type="ORF">TNCV_1535161</name>
</gene>
<proteinExistence type="predicted"/>
<dbReference type="Proteomes" id="UP000887159">
    <property type="component" value="Unassembled WGS sequence"/>
</dbReference>
<evidence type="ECO:0000313" key="1">
    <source>
        <dbReference type="EMBL" id="GFX89869.1"/>
    </source>
</evidence>
<protein>
    <submittedName>
        <fullName evidence="1">RNase H domain-containing protein</fullName>
    </submittedName>
</protein>
<organism evidence="1 2">
    <name type="scientific">Trichonephila clavipes</name>
    <name type="common">Golden silk orbweaver</name>
    <name type="synonym">Nephila clavipes</name>
    <dbReference type="NCBI Taxonomy" id="2585209"/>
    <lineage>
        <taxon>Eukaryota</taxon>
        <taxon>Metazoa</taxon>
        <taxon>Ecdysozoa</taxon>
        <taxon>Arthropoda</taxon>
        <taxon>Chelicerata</taxon>
        <taxon>Arachnida</taxon>
        <taxon>Araneae</taxon>
        <taxon>Araneomorphae</taxon>
        <taxon>Entelegynae</taxon>
        <taxon>Araneoidea</taxon>
        <taxon>Nephilidae</taxon>
        <taxon>Trichonephila</taxon>
    </lineage>
</organism>
<dbReference type="InterPro" id="IPR036397">
    <property type="entry name" value="RNaseH_sf"/>
</dbReference>
<dbReference type="AlphaFoldDB" id="A0A8X6RC35"/>
<evidence type="ECO:0000313" key="2">
    <source>
        <dbReference type="Proteomes" id="UP000887159"/>
    </source>
</evidence>
<dbReference type="Gene3D" id="3.30.420.10">
    <property type="entry name" value="Ribonuclease H-like superfamily/Ribonuclease H"/>
    <property type="match status" value="1"/>
</dbReference>
<dbReference type="InterPro" id="IPR012337">
    <property type="entry name" value="RNaseH-like_sf"/>
</dbReference>
<keyword evidence="2" id="KW-1185">Reference proteome</keyword>
<accession>A0A8X6RC35</accession>
<name>A0A8X6RC35_TRICX</name>